<feature type="domain" description="Carboxylesterase type B" evidence="3">
    <location>
        <begin position="48"/>
        <end position="380"/>
    </location>
</feature>
<keyword evidence="2" id="KW-0378">Hydrolase</keyword>
<evidence type="ECO:0000313" key="5">
    <source>
        <dbReference type="Proteomes" id="UP001296104"/>
    </source>
</evidence>
<reference evidence="4" key="1">
    <citation type="submission" date="2023-11" db="EMBL/GenBank/DDBJ databases">
        <authorList>
            <person name="Alioto T."/>
            <person name="Alioto T."/>
            <person name="Gomez Garrido J."/>
        </authorList>
    </citation>
    <scope>NUCLEOTIDE SEQUENCE</scope>
</reference>
<comment type="caution">
    <text evidence="4">The sequence shown here is derived from an EMBL/GenBank/DDBJ whole genome shotgun (WGS) entry which is preliminary data.</text>
</comment>
<evidence type="ECO:0000256" key="1">
    <source>
        <dbReference type="ARBA" id="ARBA00005964"/>
    </source>
</evidence>
<dbReference type="Gene3D" id="3.40.50.1820">
    <property type="entry name" value="alpha/beta hydrolase"/>
    <property type="match status" value="2"/>
</dbReference>
<dbReference type="Proteomes" id="UP001296104">
    <property type="component" value="Unassembled WGS sequence"/>
</dbReference>
<evidence type="ECO:0000256" key="2">
    <source>
        <dbReference type="ARBA" id="ARBA00022801"/>
    </source>
</evidence>
<dbReference type="InterPro" id="IPR050654">
    <property type="entry name" value="AChE-related_enzymes"/>
</dbReference>
<dbReference type="InterPro" id="IPR029058">
    <property type="entry name" value="AB_hydrolase_fold"/>
</dbReference>
<proteinExistence type="inferred from homology"/>
<dbReference type="SUPFAM" id="SSF53474">
    <property type="entry name" value="alpha/beta-Hydrolases"/>
    <property type="match status" value="1"/>
</dbReference>
<evidence type="ECO:0000259" key="3">
    <source>
        <dbReference type="Pfam" id="PF00135"/>
    </source>
</evidence>
<dbReference type="Pfam" id="PF00135">
    <property type="entry name" value="COesterase"/>
    <property type="match status" value="1"/>
</dbReference>
<evidence type="ECO:0000313" key="4">
    <source>
        <dbReference type="EMBL" id="CAK3998514.1"/>
    </source>
</evidence>
<organism evidence="4 5">
    <name type="scientific">Lecanosticta acicola</name>
    <dbReference type="NCBI Taxonomy" id="111012"/>
    <lineage>
        <taxon>Eukaryota</taxon>
        <taxon>Fungi</taxon>
        <taxon>Dikarya</taxon>
        <taxon>Ascomycota</taxon>
        <taxon>Pezizomycotina</taxon>
        <taxon>Dothideomycetes</taxon>
        <taxon>Dothideomycetidae</taxon>
        <taxon>Mycosphaerellales</taxon>
        <taxon>Mycosphaerellaceae</taxon>
        <taxon>Lecanosticta</taxon>
    </lineage>
</organism>
<accession>A0AAI8YY41</accession>
<dbReference type="PANTHER" id="PTHR43918">
    <property type="entry name" value="ACETYLCHOLINESTERASE"/>
    <property type="match status" value="1"/>
</dbReference>
<dbReference type="GO" id="GO:0052689">
    <property type="term" value="F:carboxylic ester hydrolase activity"/>
    <property type="evidence" value="ECO:0007669"/>
    <property type="project" value="TreeGrafter"/>
</dbReference>
<sequence>MVRFALEIALSTLSPLALSPLALSPLALSPLALSPLAVCSPVHGTHGAPVVKTSAFAVQGTIWPNNSAVNFFGNFPYAEPPVGELRFRPPVTKAPMSELINGSWFGPSCIQYSNGQPTVYTEYLNGFLLTPGQPTSEGCLTVNVWTPKNASQSEKLPVMIWIHGGGFTSGGAASPYKYGDRLAADQNVIVVAMNYRLNIFGFPAAEALNGRNLNPGLMDVRKAVEWTYNHIHAFGADPEQMTLFGQSAGGMSVDMYSYAYPFDPLVKAFIPHSGVAPNETYDPLGFIFTYVASQVGCGNTTSADAEFECMQKADARSIIHVYNEYNATLNGGKSLSFGPSADNQTAFSDYADLQNRGLFARLPTLYAQVNDEGTSLVTYHEAGINQTAADATTASLATCPGNTAAAAKASFGVPVWRTRYFGVWPNNLNPLSWLGSYHSSDLPMVFGTSDLLAPDTPAEEATSKYMQSAWAAFAKDPVNGLKAYGWPMYERSAAKTLVELGGVKGSSTAVLVAGDAFDGMC</sequence>
<gene>
    <name evidence="4" type="ORF">LECACI_7A004124</name>
</gene>
<comment type="similarity">
    <text evidence="1">Belongs to the type-B carboxylesterase/lipase family.</text>
</comment>
<dbReference type="InterPro" id="IPR002018">
    <property type="entry name" value="CarbesteraseB"/>
</dbReference>
<keyword evidence="5" id="KW-1185">Reference proteome</keyword>
<dbReference type="PANTHER" id="PTHR43918:SF4">
    <property type="entry name" value="CARBOXYLIC ESTER HYDROLASE"/>
    <property type="match status" value="1"/>
</dbReference>
<dbReference type="AlphaFoldDB" id="A0AAI8YY41"/>
<dbReference type="PROSITE" id="PS00941">
    <property type="entry name" value="CARBOXYLESTERASE_B_2"/>
    <property type="match status" value="1"/>
</dbReference>
<protein>
    <submittedName>
        <fullName evidence="4">Alpha beta-hydrolase</fullName>
    </submittedName>
</protein>
<name>A0AAI8YY41_9PEZI</name>
<dbReference type="EMBL" id="CAVMBE010000021">
    <property type="protein sequence ID" value="CAK3998514.1"/>
    <property type="molecule type" value="Genomic_DNA"/>
</dbReference>
<dbReference type="InterPro" id="IPR019819">
    <property type="entry name" value="Carboxylesterase_B_CS"/>
</dbReference>